<gene>
    <name evidence="2" type="ORF">K2173_028137</name>
</gene>
<feature type="transmembrane region" description="Helical" evidence="1">
    <location>
        <begin position="12"/>
        <end position="31"/>
    </location>
</feature>
<dbReference type="EMBL" id="JAIWQS010000002">
    <property type="protein sequence ID" value="KAJ8772960.1"/>
    <property type="molecule type" value="Genomic_DNA"/>
</dbReference>
<name>A0AAV8U157_9ROSI</name>
<sequence length="86" mass="9993">MFGEVLRKTHVILFAALIVKPHLFSLNWNVFNKIKLRCILLASTTKFRILHHCFVRDLACFNHLRSVLPTCCSCVGHIFFPFCCEL</sequence>
<dbReference type="AlphaFoldDB" id="A0AAV8U157"/>
<dbReference type="Proteomes" id="UP001159364">
    <property type="component" value="Linkage Group LG02"/>
</dbReference>
<keyword evidence="1" id="KW-0472">Membrane</keyword>
<proteinExistence type="predicted"/>
<evidence type="ECO:0000313" key="2">
    <source>
        <dbReference type="EMBL" id="KAJ8772960.1"/>
    </source>
</evidence>
<protein>
    <recommendedName>
        <fullName evidence="4">Secreted protein</fullName>
    </recommendedName>
</protein>
<accession>A0AAV8U157</accession>
<reference evidence="2 3" key="1">
    <citation type="submission" date="2021-09" db="EMBL/GenBank/DDBJ databases">
        <title>Genomic insights and catalytic innovation underlie evolution of tropane alkaloids biosynthesis.</title>
        <authorList>
            <person name="Wang Y.-J."/>
            <person name="Tian T."/>
            <person name="Huang J.-P."/>
            <person name="Huang S.-X."/>
        </authorList>
    </citation>
    <scope>NUCLEOTIDE SEQUENCE [LARGE SCALE GENOMIC DNA]</scope>
    <source>
        <strain evidence="2">KIB-2018</strain>
        <tissue evidence="2">Leaf</tissue>
    </source>
</reference>
<keyword evidence="3" id="KW-1185">Reference proteome</keyword>
<evidence type="ECO:0000313" key="3">
    <source>
        <dbReference type="Proteomes" id="UP001159364"/>
    </source>
</evidence>
<keyword evidence="1" id="KW-0812">Transmembrane</keyword>
<evidence type="ECO:0000256" key="1">
    <source>
        <dbReference type="SAM" id="Phobius"/>
    </source>
</evidence>
<organism evidence="2 3">
    <name type="scientific">Erythroxylum novogranatense</name>
    <dbReference type="NCBI Taxonomy" id="1862640"/>
    <lineage>
        <taxon>Eukaryota</taxon>
        <taxon>Viridiplantae</taxon>
        <taxon>Streptophyta</taxon>
        <taxon>Embryophyta</taxon>
        <taxon>Tracheophyta</taxon>
        <taxon>Spermatophyta</taxon>
        <taxon>Magnoliopsida</taxon>
        <taxon>eudicotyledons</taxon>
        <taxon>Gunneridae</taxon>
        <taxon>Pentapetalae</taxon>
        <taxon>rosids</taxon>
        <taxon>fabids</taxon>
        <taxon>Malpighiales</taxon>
        <taxon>Erythroxylaceae</taxon>
        <taxon>Erythroxylum</taxon>
    </lineage>
</organism>
<comment type="caution">
    <text evidence="2">The sequence shown here is derived from an EMBL/GenBank/DDBJ whole genome shotgun (WGS) entry which is preliminary data.</text>
</comment>
<keyword evidence="1" id="KW-1133">Transmembrane helix</keyword>
<evidence type="ECO:0008006" key="4">
    <source>
        <dbReference type="Google" id="ProtNLM"/>
    </source>
</evidence>